<dbReference type="EMBL" id="VVYJ01000006">
    <property type="protein sequence ID" value="KAA5476552.1"/>
    <property type="molecule type" value="Genomic_DNA"/>
</dbReference>
<proteinExistence type="predicted"/>
<evidence type="ECO:0000313" key="5">
    <source>
        <dbReference type="EMBL" id="KAA5502637.1"/>
    </source>
</evidence>
<dbReference type="GeneID" id="75113468"/>
<reference evidence="1 6" key="1">
    <citation type="submission" date="2015-09" db="EMBL/GenBank/DDBJ databases">
        <authorList>
            <consortium name="Pathogen Informatics"/>
        </authorList>
    </citation>
    <scope>NUCLEOTIDE SEQUENCE [LARGE SCALE GENOMIC DNA]</scope>
    <source>
        <strain evidence="1 6">2789STDY5834880</strain>
    </source>
</reference>
<gene>
    <name evidence="1" type="ORF">ERS852494_00703</name>
    <name evidence="5" type="ORF">F2Y31_05200</name>
    <name evidence="4" type="ORF">F2Y35_10905</name>
    <name evidence="2" type="ORF">F2Y36_15565</name>
    <name evidence="3" type="ORF">F2Y39_11385</name>
</gene>
<dbReference type="InterPro" id="IPR025342">
    <property type="entry name" value="DUF4248"/>
</dbReference>
<name>A0A174HXH4_9BACE</name>
<evidence type="ECO:0000313" key="10">
    <source>
        <dbReference type="Proteomes" id="UP000491168"/>
    </source>
</evidence>
<organism evidence="1 6">
    <name type="scientific">Bacteroides caccae</name>
    <dbReference type="NCBI Taxonomy" id="47678"/>
    <lineage>
        <taxon>Bacteria</taxon>
        <taxon>Pseudomonadati</taxon>
        <taxon>Bacteroidota</taxon>
        <taxon>Bacteroidia</taxon>
        <taxon>Bacteroidales</taxon>
        <taxon>Bacteroidaceae</taxon>
        <taxon>Bacteroides</taxon>
    </lineage>
</organism>
<sequence length="98" mass="11406">MKKVKEIDDEDEWSIKGFKSFSIAAVEYFPEYTSTDAAIKRMRHDIENDAQLLADLKPTHYTHKTARLSPKQQCILFTTWGPPEIKLRGHDETPENQK</sequence>
<evidence type="ECO:0000313" key="2">
    <source>
        <dbReference type="EMBL" id="KAA5461529.1"/>
    </source>
</evidence>
<dbReference type="Proteomes" id="UP000427825">
    <property type="component" value="Unassembled WGS sequence"/>
</dbReference>
<dbReference type="Proteomes" id="UP000475905">
    <property type="component" value="Unassembled WGS sequence"/>
</dbReference>
<evidence type="ECO:0000313" key="3">
    <source>
        <dbReference type="EMBL" id="KAA5476552.1"/>
    </source>
</evidence>
<dbReference type="KEGG" id="bcac:CGC64_08635"/>
<dbReference type="Proteomes" id="UP000368418">
    <property type="component" value="Unassembled WGS sequence"/>
</dbReference>
<dbReference type="Proteomes" id="UP000095657">
    <property type="component" value="Unassembled WGS sequence"/>
</dbReference>
<dbReference type="AlphaFoldDB" id="A0A174HXH4"/>
<dbReference type="RefSeq" id="WP_005679740.1">
    <property type="nucleotide sequence ID" value="NZ_CABMOQ010000005.1"/>
</dbReference>
<evidence type="ECO:0000313" key="1">
    <source>
        <dbReference type="EMBL" id="CUO78027.1"/>
    </source>
</evidence>
<dbReference type="EMBL" id="CZAI01000002">
    <property type="protein sequence ID" value="CUO78027.1"/>
    <property type="molecule type" value="Genomic_DNA"/>
</dbReference>
<evidence type="ECO:0000313" key="9">
    <source>
        <dbReference type="Proteomes" id="UP000475905"/>
    </source>
</evidence>
<accession>A0A174HXH4</accession>
<dbReference type="Proteomes" id="UP000491168">
    <property type="component" value="Unassembled WGS sequence"/>
</dbReference>
<evidence type="ECO:0000313" key="8">
    <source>
        <dbReference type="Proteomes" id="UP000427825"/>
    </source>
</evidence>
<dbReference type="Pfam" id="PF14053">
    <property type="entry name" value="DUF4248"/>
    <property type="match status" value="1"/>
</dbReference>
<dbReference type="EMBL" id="VVYD01000002">
    <property type="protein sequence ID" value="KAA5502637.1"/>
    <property type="molecule type" value="Genomic_DNA"/>
</dbReference>
<evidence type="ECO:0000313" key="4">
    <source>
        <dbReference type="EMBL" id="KAA5491870.1"/>
    </source>
</evidence>
<evidence type="ECO:0000313" key="6">
    <source>
        <dbReference type="Proteomes" id="UP000095657"/>
    </source>
</evidence>
<dbReference type="EMBL" id="VVYF01000009">
    <property type="protein sequence ID" value="KAA5491870.1"/>
    <property type="molecule type" value="Genomic_DNA"/>
</dbReference>
<reference evidence="7 8" key="2">
    <citation type="journal article" date="2019" name="Nat. Med.">
        <title>A library of human gut bacterial isolates paired with longitudinal multiomics data enables mechanistic microbiome research.</title>
        <authorList>
            <person name="Poyet M."/>
            <person name="Groussin M."/>
            <person name="Gibbons S.M."/>
            <person name="Avila-Pacheco J."/>
            <person name="Jiang X."/>
            <person name="Kearney S.M."/>
            <person name="Perrotta A.R."/>
            <person name="Berdy B."/>
            <person name="Zhao S."/>
            <person name="Lieberman T.D."/>
            <person name="Swanson P.K."/>
            <person name="Smith M."/>
            <person name="Roesemann S."/>
            <person name="Alexander J.E."/>
            <person name="Rich S.A."/>
            <person name="Livny J."/>
            <person name="Vlamakis H."/>
            <person name="Clish C."/>
            <person name="Bullock K."/>
            <person name="Deik A."/>
            <person name="Scott J."/>
            <person name="Pierce K.A."/>
            <person name="Xavier R.J."/>
            <person name="Alm E.J."/>
        </authorList>
    </citation>
    <scope>NUCLEOTIDE SEQUENCE [LARGE SCALE GENOMIC DNA]</scope>
    <source>
        <strain evidence="5 7">BIOML-A19</strain>
        <strain evidence="4 10">BIOML-A21</strain>
        <strain evidence="3 8">BIOML-A25</strain>
        <strain evidence="2 9">BIOML-A31</strain>
    </source>
</reference>
<dbReference type="EMBL" id="VVYP01000021">
    <property type="protein sequence ID" value="KAA5461529.1"/>
    <property type="molecule type" value="Genomic_DNA"/>
</dbReference>
<protein>
    <submittedName>
        <fullName evidence="2">DUF4248 domain-containing protein</fullName>
    </submittedName>
</protein>
<evidence type="ECO:0000313" key="7">
    <source>
        <dbReference type="Proteomes" id="UP000368418"/>
    </source>
</evidence>